<organism evidence="4 5">
    <name type="scientific">Priestia koreensis</name>
    <dbReference type="NCBI Taxonomy" id="284581"/>
    <lineage>
        <taxon>Bacteria</taxon>
        <taxon>Bacillati</taxon>
        <taxon>Bacillota</taxon>
        <taxon>Bacilli</taxon>
        <taxon>Bacillales</taxon>
        <taxon>Bacillaceae</taxon>
        <taxon>Priestia</taxon>
    </lineage>
</organism>
<evidence type="ECO:0000256" key="2">
    <source>
        <dbReference type="ARBA" id="ARBA00022840"/>
    </source>
</evidence>
<sequence>MKPIIELEHVTYQRGTHLILQDLSFTIMENEHCALLGLNGSGKTTLLNMINGYIWPSRGKVRVLGHPFGSTNLPELRKSIGWVSSAFQERIHPTELAQEIVISGKYASIGLYEDITQEDIDSSIALLERVGCLHLANRSYGACSQGEKQKILIARALMSNPDLLILDEPCTGLDLFAREQLLSLIEGLCERSDGPTLLYVTHHTEEILPCFKHALLLKSGQLYNHGETKQLLTSSTLSSFFDQQVHVHWQQKRPYVSIERSVPIT</sequence>
<dbReference type="PROSITE" id="PS50893">
    <property type="entry name" value="ABC_TRANSPORTER_2"/>
    <property type="match status" value="1"/>
</dbReference>
<dbReference type="RefSeq" id="WP_053402672.1">
    <property type="nucleotide sequence ID" value="NZ_LILC01000023.1"/>
</dbReference>
<dbReference type="PATRIC" id="fig|284581.3.peg.2941"/>
<dbReference type="PROSITE" id="PS00211">
    <property type="entry name" value="ABC_TRANSPORTER_1"/>
    <property type="match status" value="1"/>
</dbReference>
<dbReference type="STRING" id="284581.AMD01_17170"/>
<dbReference type="Proteomes" id="UP000037558">
    <property type="component" value="Unassembled WGS sequence"/>
</dbReference>
<accession>A0A0M0KW68</accession>
<evidence type="ECO:0000256" key="1">
    <source>
        <dbReference type="ARBA" id="ARBA00022741"/>
    </source>
</evidence>
<dbReference type="Pfam" id="PF00005">
    <property type="entry name" value="ABC_tran"/>
    <property type="match status" value="1"/>
</dbReference>
<dbReference type="GO" id="GO:0016887">
    <property type="term" value="F:ATP hydrolysis activity"/>
    <property type="evidence" value="ECO:0007669"/>
    <property type="project" value="InterPro"/>
</dbReference>
<proteinExistence type="predicted"/>
<gene>
    <name evidence="4" type="ORF">AMD01_17170</name>
</gene>
<dbReference type="GO" id="GO:0005524">
    <property type="term" value="F:ATP binding"/>
    <property type="evidence" value="ECO:0007669"/>
    <property type="project" value="UniProtKB-KW"/>
</dbReference>
<feature type="domain" description="ABC transporter" evidence="3">
    <location>
        <begin position="5"/>
        <end position="244"/>
    </location>
</feature>
<evidence type="ECO:0000313" key="4">
    <source>
        <dbReference type="EMBL" id="KOO42872.1"/>
    </source>
</evidence>
<dbReference type="InterPro" id="IPR003439">
    <property type="entry name" value="ABC_transporter-like_ATP-bd"/>
</dbReference>
<dbReference type="AlphaFoldDB" id="A0A0M0KW68"/>
<evidence type="ECO:0000259" key="3">
    <source>
        <dbReference type="PROSITE" id="PS50893"/>
    </source>
</evidence>
<name>A0A0M0KW68_9BACI</name>
<dbReference type="InterPro" id="IPR017871">
    <property type="entry name" value="ABC_transporter-like_CS"/>
</dbReference>
<protein>
    <submittedName>
        <fullName evidence="4">Molybdenum ABC transporter ATP-binding protein</fullName>
    </submittedName>
</protein>
<keyword evidence="5" id="KW-1185">Reference proteome</keyword>
<keyword evidence="1" id="KW-0547">Nucleotide-binding</keyword>
<dbReference type="Gene3D" id="3.40.50.300">
    <property type="entry name" value="P-loop containing nucleotide triphosphate hydrolases"/>
    <property type="match status" value="1"/>
</dbReference>
<dbReference type="SMART" id="SM00382">
    <property type="entry name" value="AAA"/>
    <property type="match status" value="1"/>
</dbReference>
<dbReference type="PANTHER" id="PTHR43158">
    <property type="entry name" value="SKFA PEPTIDE EXPORT ATP-BINDING PROTEIN SKFE"/>
    <property type="match status" value="1"/>
</dbReference>
<reference evidence="5" key="1">
    <citation type="submission" date="2015-08" db="EMBL/GenBank/DDBJ databases">
        <title>Fjat-14210 dsm16467.</title>
        <authorList>
            <person name="Liu B."/>
            <person name="Wang J."/>
            <person name="Zhu Y."/>
            <person name="Liu G."/>
            <person name="Chen Q."/>
            <person name="Chen Z."/>
            <person name="Lan J."/>
            <person name="Che J."/>
            <person name="Ge C."/>
            <person name="Shi H."/>
            <person name="Pan Z."/>
            <person name="Liu X."/>
        </authorList>
    </citation>
    <scope>NUCLEOTIDE SEQUENCE [LARGE SCALE GENOMIC DNA]</scope>
    <source>
        <strain evidence="5">DSM 16467</strain>
    </source>
</reference>
<dbReference type="InterPro" id="IPR027417">
    <property type="entry name" value="P-loop_NTPase"/>
</dbReference>
<comment type="caution">
    <text evidence="4">The sequence shown here is derived from an EMBL/GenBank/DDBJ whole genome shotgun (WGS) entry which is preliminary data.</text>
</comment>
<dbReference type="EMBL" id="LILC01000023">
    <property type="protein sequence ID" value="KOO42872.1"/>
    <property type="molecule type" value="Genomic_DNA"/>
</dbReference>
<dbReference type="InterPro" id="IPR003593">
    <property type="entry name" value="AAA+_ATPase"/>
</dbReference>
<dbReference type="OrthoDB" id="9789994at2"/>
<evidence type="ECO:0000313" key="5">
    <source>
        <dbReference type="Proteomes" id="UP000037558"/>
    </source>
</evidence>
<dbReference type="SUPFAM" id="SSF52540">
    <property type="entry name" value="P-loop containing nucleoside triphosphate hydrolases"/>
    <property type="match status" value="1"/>
</dbReference>
<keyword evidence="2 4" id="KW-0067">ATP-binding</keyword>
<dbReference type="PANTHER" id="PTHR43158:SF2">
    <property type="entry name" value="SKFA PEPTIDE EXPORT ATP-BINDING PROTEIN SKFE"/>
    <property type="match status" value="1"/>
</dbReference>